<keyword evidence="5" id="KW-0963">Cytoplasm</keyword>
<dbReference type="InterPro" id="IPR023052">
    <property type="entry name" value="Cell_div_SepF"/>
</dbReference>
<dbReference type="RefSeq" id="WP_092652576.1">
    <property type="nucleotide sequence ID" value="NZ_FOHA01000011.1"/>
</dbReference>
<dbReference type="EMBL" id="FOHA01000011">
    <property type="protein sequence ID" value="SER92831.1"/>
    <property type="molecule type" value="Genomic_DNA"/>
</dbReference>
<comment type="similarity">
    <text evidence="5">Belongs to the SepF family.</text>
</comment>
<comment type="subunit">
    <text evidence="5">Homodimer. Interacts with FtsZ.</text>
</comment>
<dbReference type="PANTHER" id="PTHR35798">
    <property type="entry name" value="CELL DIVISION PROTEIN SEPF"/>
    <property type="match status" value="1"/>
</dbReference>
<evidence type="ECO:0000256" key="1">
    <source>
        <dbReference type="ARBA" id="ARBA00022618"/>
    </source>
</evidence>
<dbReference type="GO" id="GO:0043093">
    <property type="term" value="P:FtsZ-dependent cytokinesis"/>
    <property type="evidence" value="ECO:0007669"/>
    <property type="project" value="UniProtKB-UniRule"/>
</dbReference>
<dbReference type="GO" id="GO:0000917">
    <property type="term" value="P:division septum assembly"/>
    <property type="evidence" value="ECO:0007669"/>
    <property type="project" value="UniProtKB-KW"/>
</dbReference>
<keyword evidence="1 5" id="KW-0132">Cell division</keyword>
<accession>A0A1H9T6N8</accession>
<dbReference type="AlphaFoldDB" id="A0A1H9T6N8"/>
<evidence type="ECO:0000256" key="3">
    <source>
        <dbReference type="ARBA" id="ARBA00023306"/>
    </source>
</evidence>
<dbReference type="Gene3D" id="3.30.110.150">
    <property type="entry name" value="SepF-like protein"/>
    <property type="match status" value="1"/>
</dbReference>
<evidence type="ECO:0000256" key="4">
    <source>
        <dbReference type="ARBA" id="ARBA00044936"/>
    </source>
</evidence>
<dbReference type="InterPro" id="IPR007561">
    <property type="entry name" value="Cell_div_SepF/SepF-rel"/>
</dbReference>
<evidence type="ECO:0000313" key="7">
    <source>
        <dbReference type="Proteomes" id="UP000198948"/>
    </source>
</evidence>
<evidence type="ECO:0000256" key="5">
    <source>
        <dbReference type="HAMAP-Rule" id="MF_01197"/>
    </source>
</evidence>
<comment type="subcellular location">
    <subcellularLocation>
        <location evidence="5">Cytoplasm</location>
    </subcellularLocation>
    <text evidence="5">Localizes to the division site, in a FtsZ-dependent manner.</text>
</comment>
<gene>
    <name evidence="5" type="primary">sepF</name>
    <name evidence="6" type="ORF">SAMN04488559_11112</name>
</gene>
<keyword evidence="3 5" id="KW-0131">Cell cycle</keyword>
<reference evidence="6 7" key="1">
    <citation type="submission" date="2016-10" db="EMBL/GenBank/DDBJ databases">
        <authorList>
            <person name="de Groot N.N."/>
        </authorList>
    </citation>
    <scope>NUCLEOTIDE SEQUENCE [LARGE SCALE GENOMIC DNA]</scope>
    <source>
        <strain evidence="6 7">DSM 13760</strain>
    </source>
</reference>
<dbReference type="Pfam" id="PF04472">
    <property type="entry name" value="SepF"/>
    <property type="match status" value="1"/>
</dbReference>
<dbReference type="OrthoDB" id="9815206at2"/>
<dbReference type="HAMAP" id="MF_01197">
    <property type="entry name" value="SepF"/>
    <property type="match status" value="1"/>
</dbReference>
<dbReference type="Proteomes" id="UP000198948">
    <property type="component" value="Unassembled WGS sequence"/>
</dbReference>
<sequence length="166" mass="18860">MGMKEKFNNFFGLGEEDYDEYYEEEIYETNDNTARKPEPVYQAQEMKAEPAIAQNQYKQTTKQNKVVAMNNGAVSQTSKIVVFEPRVYSEAKEIATMLLNHQAVVVNFTRIQDDQAARIVDFLTGTVYAVKGDIQRVGEEIFLCTPVNMEIDGANLMGEVSTNDFF</sequence>
<keyword evidence="7" id="KW-1185">Reference proteome</keyword>
<evidence type="ECO:0000313" key="6">
    <source>
        <dbReference type="EMBL" id="SER92831.1"/>
    </source>
</evidence>
<proteinExistence type="inferred from homology"/>
<dbReference type="InterPro" id="IPR038594">
    <property type="entry name" value="SepF-like_sf"/>
</dbReference>
<organism evidence="6 7">
    <name type="scientific">Isobaculum melis</name>
    <dbReference type="NCBI Taxonomy" id="142588"/>
    <lineage>
        <taxon>Bacteria</taxon>
        <taxon>Bacillati</taxon>
        <taxon>Bacillota</taxon>
        <taxon>Bacilli</taxon>
        <taxon>Lactobacillales</taxon>
        <taxon>Carnobacteriaceae</taxon>
        <taxon>Isobaculum</taxon>
    </lineage>
</organism>
<dbReference type="STRING" id="142588.SAMN04488559_11112"/>
<comment type="function">
    <text evidence="4 5">Cell division protein that is part of the divisome complex and is recruited early to the Z-ring. Probably stimulates Z-ring formation, perhaps through the cross-linking of FtsZ protofilaments. Its function overlaps with FtsA.</text>
</comment>
<protein>
    <recommendedName>
        <fullName evidence="5">Cell division protein SepF</fullName>
    </recommendedName>
</protein>
<evidence type="ECO:0000256" key="2">
    <source>
        <dbReference type="ARBA" id="ARBA00023210"/>
    </source>
</evidence>
<name>A0A1H9T6N8_9LACT</name>
<dbReference type="PANTHER" id="PTHR35798:SF1">
    <property type="entry name" value="CELL DIVISION PROTEIN SEPF"/>
    <property type="match status" value="1"/>
</dbReference>
<dbReference type="GO" id="GO:0005737">
    <property type="term" value="C:cytoplasm"/>
    <property type="evidence" value="ECO:0007669"/>
    <property type="project" value="UniProtKB-SubCell"/>
</dbReference>
<keyword evidence="2 5" id="KW-0717">Septation</keyword>